<feature type="region of interest" description="Disordered" evidence="1">
    <location>
        <begin position="220"/>
        <end position="259"/>
    </location>
</feature>
<feature type="compositionally biased region" description="Basic and acidic residues" evidence="1">
    <location>
        <begin position="68"/>
        <end position="87"/>
    </location>
</feature>
<feature type="compositionally biased region" description="Low complexity" evidence="1">
    <location>
        <begin position="234"/>
        <end position="253"/>
    </location>
</feature>
<evidence type="ECO:0000256" key="1">
    <source>
        <dbReference type="SAM" id="MobiDB-lite"/>
    </source>
</evidence>
<feature type="compositionally biased region" description="Low complexity" evidence="1">
    <location>
        <begin position="51"/>
        <end position="65"/>
    </location>
</feature>
<sequence>MTFNFNVEDILEGLFPNFDSNELDELPTNFTTPTLGTESDQTQLSLNLNLDSNSTFNHQNPLQKTNKNKNENKKENENENENEKETNLKNNQKENNTNQTIKLELYLNRDLNEQFKLFENQRLKESFKQIKIEQEQGQGQRQGQGQGQEQKQTQDPIKEESEKQQKQKQNMYEKDFPYRSPMTRSHNNTKKKESQEEIQKKKVANKYGLGISSKYRKRNLKKPVQIVRRRDLRSYQNSSNQSNSKNLNNNTRQSTRHKEDFNLKTIGNSIFTNKAQNGIDQEREKIQKLRNDSTIVESGKEVFKLLTGVLWVTTGGASIKLLTPFSETISKKIGEVLNASQKEEKSFKNQLKYLLTNSRRTFTEFILEILIGILSLRFLLDEEEEELSIKFWGTLSEIVELQSTVLFNSQIQPQQFNYHYNKEKKGEQNEQEQGQRKEKNEQDNNNEEQTDKLKEYLKKKQKCYHDLETIYQQLFTKRILMFWFSKRFIDRLEVFFGKEISDEFYVQHLFYFGKSKFMLSSIILANELINQEGVTKDYAELIDLEYNYDSLNLYSNNRGKKQGLIKELIVKYQLNSGHYWQILSKEYLSELHYNHLNLFQFSPFKQIISNPLLLELCGGNTQEKVVPKKRVITKNENINNDMLNIGWIIKKDL</sequence>
<feature type="compositionally biased region" description="Basic and acidic residues" evidence="1">
    <location>
        <begin position="424"/>
        <end position="442"/>
    </location>
</feature>
<accession>A0AAV7ZI72</accession>
<comment type="caution">
    <text evidence="2">The sequence shown here is derived from an EMBL/GenBank/DDBJ whole genome shotgun (WGS) entry which is preliminary data.</text>
</comment>
<dbReference type="AlphaFoldDB" id="A0AAV7ZI72"/>
<feature type="region of interest" description="Disordered" evidence="1">
    <location>
        <begin position="133"/>
        <end position="205"/>
    </location>
</feature>
<dbReference type="EMBL" id="JANTQA010000029">
    <property type="protein sequence ID" value="KAJ3440960.1"/>
    <property type="molecule type" value="Genomic_DNA"/>
</dbReference>
<feature type="compositionally biased region" description="Basic and acidic residues" evidence="1">
    <location>
        <begin position="156"/>
        <end position="177"/>
    </location>
</feature>
<evidence type="ECO:0000313" key="3">
    <source>
        <dbReference type="Proteomes" id="UP001146793"/>
    </source>
</evidence>
<feature type="region of interest" description="Disordered" evidence="1">
    <location>
        <begin position="51"/>
        <end position="97"/>
    </location>
</feature>
<reference evidence="2" key="1">
    <citation type="submission" date="2022-08" db="EMBL/GenBank/DDBJ databases">
        <title>Novel sulphate-reducing endosymbionts in the free-living metamonad Anaeramoeba.</title>
        <authorList>
            <person name="Jerlstrom-Hultqvist J."/>
            <person name="Cepicka I."/>
            <person name="Gallot-Lavallee L."/>
            <person name="Salas-Leiva D."/>
            <person name="Curtis B.A."/>
            <person name="Zahonova K."/>
            <person name="Pipaliya S."/>
            <person name="Dacks J."/>
            <person name="Roger A.J."/>
        </authorList>
    </citation>
    <scope>NUCLEOTIDE SEQUENCE</scope>
    <source>
        <strain evidence="2">Busselton2</strain>
    </source>
</reference>
<gene>
    <name evidence="2" type="ORF">M0812_12961</name>
</gene>
<proteinExistence type="predicted"/>
<protein>
    <submittedName>
        <fullName evidence="2">Sra stem-loop-interacting RNA-binding protein</fullName>
    </submittedName>
</protein>
<feature type="compositionally biased region" description="Basic and acidic residues" evidence="1">
    <location>
        <begin position="190"/>
        <end position="200"/>
    </location>
</feature>
<name>A0AAV7ZI72_9EUKA</name>
<feature type="compositionally biased region" description="Low complexity" evidence="1">
    <location>
        <begin position="88"/>
        <end position="97"/>
    </location>
</feature>
<dbReference type="Proteomes" id="UP001146793">
    <property type="component" value="Unassembled WGS sequence"/>
</dbReference>
<feature type="region of interest" description="Disordered" evidence="1">
    <location>
        <begin position="424"/>
        <end position="449"/>
    </location>
</feature>
<evidence type="ECO:0000313" key="2">
    <source>
        <dbReference type="EMBL" id="KAJ3440960.1"/>
    </source>
</evidence>
<organism evidence="2 3">
    <name type="scientific">Anaeramoeba flamelloides</name>
    <dbReference type="NCBI Taxonomy" id="1746091"/>
    <lineage>
        <taxon>Eukaryota</taxon>
        <taxon>Metamonada</taxon>
        <taxon>Anaeramoebidae</taxon>
        <taxon>Anaeramoeba</taxon>
    </lineage>
</organism>